<dbReference type="SUPFAM" id="SSF51556">
    <property type="entry name" value="Metallo-dependent hydrolases"/>
    <property type="match status" value="1"/>
</dbReference>
<dbReference type="GO" id="GO:0006542">
    <property type="term" value="P:glutamine biosynthetic process"/>
    <property type="evidence" value="ECO:0007669"/>
    <property type="project" value="InterPro"/>
</dbReference>
<dbReference type="Proteomes" id="UP000001294">
    <property type="component" value="Unassembled WGS sequence"/>
</dbReference>
<name>B6QSI7_TALMQ</name>
<reference evidence="7" key="1">
    <citation type="journal article" date="2015" name="Genome Announc.">
        <title>Genome sequence of the AIDS-associated pathogen Penicillium marneffei (ATCC18224) and its near taxonomic relative Talaromyces stipitatus (ATCC10500).</title>
        <authorList>
            <person name="Nierman W.C."/>
            <person name="Fedorova-Abrams N.D."/>
            <person name="Andrianopoulos A."/>
        </authorList>
    </citation>
    <scope>NUCLEOTIDE SEQUENCE [LARGE SCALE GENOMIC DNA]</scope>
    <source>
        <strain evidence="7">ATCC 18224 / CBS 334.59 / QM 7333</strain>
    </source>
</reference>
<dbReference type="GO" id="GO:0016787">
    <property type="term" value="F:hydrolase activity"/>
    <property type="evidence" value="ECO:0007669"/>
    <property type="project" value="InterPro"/>
</dbReference>
<dbReference type="VEuPathDB" id="FungiDB:PMAA_002460"/>
<proteinExistence type="inferred from homology"/>
<feature type="domain" description="GS beta-grasp" evidence="4">
    <location>
        <begin position="442"/>
        <end position="535"/>
    </location>
</feature>
<feature type="domain" description="GS catalytic" evidence="5">
    <location>
        <begin position="542"/>
        <end position="860"/>
    </location>
</feature>
<sequence>MDDILHELSSLIQTHPVIDNHAHNLLAAENVLDYEKYPLESITSEAAGEALKQAPYTLSHRLAIKQLATLFDCEPTWEAIKATRHKRVTSDYQQLVQQCLDGTYSLLLDDLLTEHDIEDYKWHNQFIDSPSGTRRIVRIEAVASQILHEVWGPAAVLLEYSKGSGGIHRFIREFCERISQSCSDPIVAGFKSVLCYRSGLNVKIDDDKSHSELDDMLYNIVMNEPSLRIAEKRMNDFILRMALATIRDTAFQDGSKPKPIQFHTGLGDNDIDLVLANPAYLQPLIERYHDVDFVLLHSSYPYTREAGYLASVYPNVYLDLGEVYSMVSKDAELAILRQSMELTPTSRLLWSTDGHFHPETYWLSNRQFRDTLDTVLVDHVKQGVLTVSEAKEAAADILFNNSNKLYDLKLTPPKLVKEKGKHNTNDLAVATYTRDLDELAIQNPNMIVWMQWVDYTATIRARMFPIREFQKIVKGQRRIGLTLAVLHLLQDDTLAPGGIATGQFYMRPDLSSLHKNAALKSNSATVMTFWEDEKGGQLEGCPRMTLQRIVTALNPIQVTFGFEIEVVILRRHIDGTWNPLTRNHSWSNMTSDIRQNALQFLEEIVTTLASIDIHIEQFHAESAPGQFEFILPPASPLEAIDTLLKARQTIQNVAEMNGYRATLYPRPYPFSAGTASHAHFSISPTTEEEPFLAGILARFSAITAFSLSQEVSYERVASGVWAGSEWVTWGTQNREAPIRKISAGHWELKQIDGLANMYLAMAALLAAGYLGIAHSLSLTHEDCPVDASTLSTAERQRLGITDQIPKTLEVSLRALEEDDDMCAILGAGFVIKYIAVKRAEANKLAAMKDDERKAWLIERY</sequence>
<dbReference type="InterPro" id="IPR032466">
    <property type="entry name" value="Metal_Hydrolase"/>
</dbReference>
<protein>
    <recommendedName>
        <fullName evidence="1">Glutamine synthetase</fullName>
    </recommendedName>
</protein>
<evidence type="ECO:0000256" key="1">
    <source>
        <dbReference type="ARBA" id="ARBA00021364"/>
    </source>
</evidence>
<keyword evidence="7" id="KW-1185">Reference proteome</keyword>
<gene>
    <name evidence="6" type="ORF">PMAA_002460</name>
</gene>
<dbReference type="InterPro" id="IPR008146">
    <property type="entry name" value="Gln_synth_cat_dom"/>
</dbReference>
<dbReference type="Gene3D" id="3.10.20.70">
    <property type="entry name" value="Glutamine synthetase, N-terminal domain"/>
    <property type="match status" value="1"/>
</dbReference>
<dbReference type="PROSITE" id="PS51987">
    <property type="entry name" value="GS_CATALYTIC"/>
    <property type="match status" value="1"/>
</dbReference>
<evidence type="ECO:0000313" key="6">
    <source>
        <dbReference type="EMBL" id="EEA19453.1"/>
    </source>
</evidence>
<dbReference type="PANTHER" id="PTHR43383:SF2">
    <property type="entry name" value="AMIDOHYDROLASE 2 FAMILY PROTEIN"/>
    <property type="match status" value="1"/>
</dbReference>
<evidence type="ECO:0000259" key="5">
    <source>
        <dbReference type="PROSITE" id="PS51987"/>
    </source>
</evidence>
<evidence type="ECO:0000256" key="3">
    <source>
        <dbReference type="RuleBase" id="RU000384"/>
    </source>
</evidence>
<dbReference type="Gene3D" id="3.30.590.10">
    <property type="entry name" value="Glutamine synthetase/guanido kinase, catalytic domain"/>
    <property type="match status" value="1"/>
</dbReference>
<dbReference type="Gene3D" id="3.20.20.140">
    <property type="entry name" value="Metal-dependent hydrolases"/>
    <property type="match status" value="1"/>
</dbReference>
<dbReference type="SMART" id="SM01230">
    <property type="entry name" value="Gln-synt_C"/>
    <property type="match status" value="1"/>
</dbReference>
<dbReference type="InterPro" id="IPR036651">
    <property type="entry name" value="Gln_synt_N_sf"/>
</dbReference>
<organism evidence="6 7">
    <name type="scientific">Talaromyces marneffei (strain ATCC 18224 / CBS 334.59 / QM 7333)</name>
    <name type="common">Penicillium marneffei</name>
    <dbReference type="NCBI Taxonomy" id="441960"/>
    <lineage>
        <taxon>Eukaryota</taxon>
        <taxon>Fungi</taxon>
        <taxon>Dikarya</taxon>
        <taxon>Ascomycota</taxon>
        <taxon>Pezizomycotina</taxon>
        <taxon>Eurotiomycetes</taxon>
        <taxon>Eurotiomycetidae</taxon>
        <taxon>Eurotiales</taxon>
        <taxon>Trichocomaceae</taxon>
        <taxon>Talaromyces</taxon>
        <taxon>Talaromyces sect. Talaromyces</taxon>
    </lineage>
</organism>
<evidence type="ECO:0000259" key="4">
    <source>
        <dbReference type="PROSITE" id="PS51986"/>
    </source>
</evidence>
<dbReference type="GO" id="GO:0004356">
    <property type="term" value="F:glutamine synthetase activity"/>
    <property type="evidence" value="ECO:0007669"/>
    <property type="project" value="InterPro"/>
</dbReference>
<dbReference type="Pfam" id="PF00120">
    <property type="entry name" value="Gln-synt_C"/>
    <property type="match status" value="1"/>
</dbReference>
<dbReference type="PhylomeDB" id="B6QSI7"/>
<dbReference type="InterPro" id="IPR006680">
    <property type="entry name" value="Amidohydro-rel"/>
</dbReference>
<evidence type="ECO:0000313" key="7">
    <source>
        <dbReference type="Proteomes" id="UP000001294"/>
    </source>
</evidence>
<dbReference type="PANTHER" id="PTHR43383">
    <property type="entry name" value="NODULIN 6"/>
    <property type="match status" value="1"/>
</dbReference>
<dbReference type="OrthoDB" id="3364440at2759"/>
<dbReference type="InterPro" id="IPR014746">
    <property type="entry name" value="Gln_synth/guanido_kin_cat_dom"/>
</dbReference>
<comment type="similarity">
    <text evidence="2 3">Belongs to the glutamine synthetase family.</text>
</comment>
<dbReference type="STRING" id="441960.B6QSI7"/>
<accession>B6QSI7</accession>
<dbReference type="Pfam" id="PF04909">
    <property type="entry name" value="Amidohydro_2"/>
    <property type="match status" value="1"/>
</dbReference>
<dbReference type="EMBL" id="DS995905">
    <property type="protein sequence ID" value="EEA19453.1"/>
    <property type="molecule type" value="Genomic_DNA"/>
</dbReference>
<dbReference type="HOGENOM" id="CLU_017290_6_3_1"/>
<evidence type="ECO:0000256" key="2">
    <source>
        <dbReference type="PROSITE-ProRule" id="PRU01330"/>
    </source>
</evidence>
<dbReference type="AlphaFoldDB" id="B6QSI7"/>
<dbReference type="SUPFAM" id="SSF55931">
    <property type="entry name" value="Glutamine synthetase/guanido kinase"/>
    <property type="match status" value="1"/>
</dbReference>
<dbReference type="PROSITE" id="PS51986">
    <property type="entry name" value="GS_BETA_GRASP"/>
    <property type="match status" value="1"/>
</dbReference>
<dbReference type="InterPro" id="IPR008147">
    <property type="entry name" value="Gln_synt_N"/>
</dbReference>